<proteinExistence type="predicted"/>
<keyword evidence="3" id="KW-1185">Reference proteome</keyword>
<dbReference type="EMBL" id="JBEDUW010000006">
    <property type="protein sequence ID" value="KAK9922494.1"/>
    <property type="molecule type" value="Genomic_DNA"/>
</dbReference>
<sequence>MSFLPCPSRHRQQPSRIPRVLSPSPPSFTSTQLRRHTALKAPRPPFPATQSRRPQKPSIDAVVSSIAQLRHRLTRKSPCFRHQVVTHEPSPHRALSLIETRRCNQNGVVTLISHLLSVTPTAQSPAKLHHASPIPPPSSLPLRCIPSVSLK</sequence>
<accession>A0AAW1WCH4</accession>
<protein>
    <submittedName>
        <fullName evidence="2">Uncharacterized protein</fullName>
    </submittedName>
</protein>
<name>A0AAW1WCH4_RUBAR</name>
<gene>
    <name evidence="2" type="ORF">M0R45_030956</name>
</gene>
<organism evidence="2 3">
    <name type="scientific">Rubus argutus</name>
    <name type="common">Southern blackberry</name>
    <dbReference type="NCBI Taxonomy" id="59490"/>
    <lineage>
        <taxon>Eukaryota</taxon>
        <taxon>Viridiplantae</taxon>
        <taxon>Streptophyta</taxon>
        <taxon>Embryophyta</taxon>
        <taxon>Tracheophyta</taxon>
        <taxon>Spermatophyta</taxon>
        <taxon>Magnoliopsida</taxon>
        <taxon>eudicotyledons</taxon>
        <taxon>Gunneridae</taxon>
        <taxon>Pentapetalae</taxon>
        <taxon>rosids</taxon>
        <taxon>fabids</taxon>
        <taxon>Rosales</taxon>
        <taxon>Rosaceae</taxon>
        <taxon>Rosoideae</taxon>
        <taxon>Rosoideae incertae sedis</taxon>
        <taxon>Rubus</taxon>
    </lineage>
</organism>
<feature type="region of interest" description="Disordered" evidence="1">
    <location>
        <begin position="1"/>
        <end position="59"/>
    </location>
</feature>
<comment type="caution">
    <text evidence="2">The sequence shown here is derived from an EMBL/GenBank/DDBJ whole genome shotgun (WGS) entry which is preliminary data.</text>
</comment>
<evidence type="ECO:0000313" key="2">
    <source>
        <dbReference type="EMBL" id="KAK9922494.1"/>
    </source>
</evidence>
<reference evidence="2 3" key="1">
    <citation type="journal article" date="2023" name="G3 (Bethesda)">
        <title>A chromosome-length genome assembly and annotation of blackberry (Rubus argutus, cv. 'Hillquist').</title>
        <authorList>
            <person name="Bruna T."/>
            <person name="Aryal R."/>
            <person name="Dudchenko O."/>
            <person name="Sargent D.J."/>
            <person name="Mead D."/>
            <person name="Buti M."/>
            <person name="Cavallini A."/>
            <person name="Hytonen T."/>
            <person name="Andres J."/>
            <person name="Pham M."/>
            <person name="Weisz D."/>
            <person name="Mascagni F."/>
            <person name="Usai G."/>
            <person name="Natali L."/>
            <person name="Bassil N."/>
            <person name="Fernandez G.E."/>
            <person name="Lomsadze A."/>
            <person name="Armour M."/>
            <person name="Olukolu B."/>
            <person name="Poorten T."/>
            <person name="Britton C."/>
            <person name="Davik J."/>
            <person name="Ashrafi H."/>
            <person name="Aiden E.L."/>
            <person name="Borodovsky M."/>
            <person name="Worthington M."/>
        </authorList>
    </citation>
    <scope>NUCLEOTIDE SEQUENCE [LARGE SCALE GENOMIC DNA]</scope>
    <source>
        <strain evidence="2">PI 553951</strain>
    </source>
</reference>
<dbReference type="AlphaFoldDB" id="A0AAW1WCH4"/>
<evidence type="ECO:0000313" key="3">
    <source>
        <dbReference type="Proteomes" id="UP001457282"/>
    </source>
</evidence>
<dbReference type="Proteomes" id="UP001457282">
    <property type="component" value="Unassembled WGS sequence"/>
</dbReference>
<evidence type="ECO:0000256" key="1">
    <source>
        <dbReference type="SAM" id="MobiDB-lite"/>
    </source>
</evidence>